<dbReference type="eggNOG" id="arCOG02416">
    <property type="taxonomic scope" value="Archaea"/>
</dbReference>
<dbReference type="InterPro" id="IPR013373">
    <property type="entry name" value="Flagellin/pilin_N_arc"/>
</dbReference>
<keyword evidence="1" id="KW-0472">Membrane</keyword>
<reference evidence="3 4" key="1">
    <citation type="journal article" date="2014" name="PLoS Genet.">
        <title>Phylogenetically driven sequencing of extremely halophilic archaea reveals strategies for static and dynamic osmo-response.</title>
        <authorList>
            <person name="Becker E.A."/>
            <person name="Seitzer P.M."/>
            <person name="Tritt A."/>
            <person name="Larsen D."/>
            <person name="Krusor M."/>
            <person name="Yao A.I."/>
            <person name="Wu D."/>
            <person name="Madern D."/>
            <person name="Eisen J.A."/>
            <person name="Darling A.E."/>
            <person name="Facciotti M.T."/>
        </authorList>
    </citation>
    <scope>NUCLEOTIDE SEQUENCE [LARGE SCALE GENOMIC DNA]</scope>
    <source>
        <strain evidence="3 4">DSM 12278</strain>
    </source>
</reference>
<dbReference type="PANTHER" id="PTHR38138">
    <property type="entry name" value="VNG6441H"/>
    <property type="match status" value="1"/>
</dbReference>
<keyword evidence="4" id="KW-1185">Reference proteome</keyword>
<organism evidence="3 4">
    <name type="scientific">Natrialba asiatica (strain ATCC 700177 / DSM 12278 / JCM 9576 / FERM P-10747 / NBRC 102637 / 172P1)</name>
    <dbReference type="NCBI Taxonomy" id="29540"/>
    <lineage>
        <taxon>Archaea</taxon>
        <taxon>Methanobacteriati</taxon>
        <taxon>Methanobacteriota</taxon>
        <taxon>Stenosarchaea group</taxon>
        <taxon>Halobacteria</taxon>
        <taxon>Halobacteriales</taxon>
        <taxon>Natrialbaceae</taxon>
        <taxon>Natrialba</taxon>
    </lineage>
</organism>
<dbReference type="PANTHER" id="PTHR38138:SF1">
    <property type="entry name" value="ARCHAEAL TYPE IV PILIN N-TERMINAL DOMAIN-CONTAINING PROTEIN"/>
    <property type="match status" value="1"/>
</dbReference>
<evidence type="ECO:0000256" key="1">
    <source>
        <dbReference type="SAM" id="Phobius"/>
    </source>
</evidence>
<keyword evidence="3" id="KW-0969">Cilium</keyword>
<accession>M0AFG0</accession>
<keyword evidence="3" id="KW-0966">Cell projection</keyword>
<dbReference type="EMBL" id="AOIO01000049">
    <property type="protein sequence ID" value="ELY97136.1"/>
    <property type="molecule type" value="Genomic_DNA"/>
</dbReference>
<name>M0AFG0_NATA1</name>
<keyword evidence="1" id="KW-1133">Transmembrane helix</keyword>
<dbReference type="RefSeq" id="WP_006111368.1">
    <property type="nucleotide sequence ID" value="NZ_AOIO01000049.1"/>
</dbReference>
<dbReference type="InterPro" id="IPR012859">
    <property type="entry name" value="Pilin_N_archaeal"/>
</dbReference>
<dbReference type="Proteomes" id="UP000011554">
    <property type="component" value="Unassembled WGS sequence"/>
</dbReference>
<dbReference type="STRING" id="29540.C481_21146"/>
<feature type="domain" description="Archaeal Type IV pilin N-terminal" evidence="2">
    <location>
        <begin position="18"/>
        <end position="74"/>
    </location>
</feature>
<dbReference type="AlphaFoldDB" id="M0AFG0"/>
<sequence>MMDGKTIRNKLVGSKDERAVSPVIGVILMVAITVILAAVIAAFVLDMGDNMGQGQVNAGVSADVSNTDQQVTISVDTMGDAEEFKLAGENVTSNATLTLNETGDTIRVSNDSSNGEDLLTDASGSANVVAIAGDDESTVTSFDWDWS</sequence>
<protein>
    <submittedName>
        <fullName evidence="3">Flagellin domain-containing protein</fullName>
    </submittedName>
</protein>
<dbReference type="NCBIfam" id="TIGR02537">
    <property type="entry name" value="arch_flag_Nterm"/>
    <property type="match status" value="1"/>
</dbReference>
<evidence type="ECO:0000313" key="3">
    <source>
        <dbReference type="EMBL" id="ELY97136.1"/>
    </source>
</evidence>
<keyword evidence="1" id="KW-0812">Transmembrane</keyword>
<dbReference type="Pfam" id="PF07790">
    <property type="entry name" value="Pilin_N"/>
    <property type="match status" value="1"/>
</dbReference>
<proteinExistence type="predicted"/>
<gene>
    <name evidence="3" type="ORF">C481_21146</name>
</gene>
<keyword evidence="3" id="KW-0282">Flagellum</keyword>
<comment type="caution">
    <text evidence="3">The sequence shown here is derived from an EMBL/GenBank/DDBJ whole genome shotgun (WGS) entry which is preliminary data.</text>
</comment>
<evidence type="ECO:0000259" key="2">
    <source>
        <dbReference type="Pfam" id="PF07790"/>
    </source>
</evidence>
<feature type="transmembrane region" description="Helical" evidence="1">
    <location>
        <begin position="20"/>
        <end position="45"/>
    </location>
</feature>
<evidence type="ECO:0000313" key="4">
    <source>
        <dbReference type="Proteomes" id="UP000011554"/>
    </source>
</evidence>